<protein>
    <recommendedName>
        <fullName evidence="7">Rhodopsin domain-containing protein</fullName>
    </recommendedName>
</protein>
<evidence type="ECO:0000313" key="8">
    <source>
        <dbReference type="EMBL" id="ROV88039.1"/>
    </source>
</evidence>
<comment type="caution">
    <text evidence="8">The sequence shown here is derived from an EMBL/GenBank/DDBJ whole genome shotgun (WGS) entry which is preliminary data.</text>
</comment>
<evidence type="ECO:0000256" key="2">
    <source>
        <dbReference type="ARBA" id="ARBA00022692"/>
    </source>
</evidence>
<organism evidence="8 9">
    <name type="scientific">Cytospora schulzeri</name>
    <dbReference type="NCBI Taxonomy" id="448051"/>
    <lineage>
        <taxon>Eukaryota</taxon>
        <taxon>Fungi</taxon>
        <taxon>Dikarya</taxon>
        <taxon>Ascomycota</taxon>
        <taxon>Pezizomycotina</taxon>
        <taxon>Sordariomycetes</taxon>
        <taxon>Sordariomycetidae</taxon>
        <taxon>Diaporthales</taxon>
        <taxon>Cytosporaceae</taxon>
        <taxon>Cytospora</taxon>
    </lineage>
</organism>
<keyword evidence="4 6" id="KW-0472">Membrane</keyword>
<keyword evidence="9" id="KW-1185">Reference proteome</keyword>
<dbReference type="Proteomes" id="UP000283895">
    <property type="component" value="Unassembled WGS sequence"/>
</dbReference>
<evidence type="ECO:0000256" key="1">
    <source>
        <dbReference type="ARBA" id="ARBA00004141"/>
    </source>
</evidence>
<feature type="transmembrane region" description="Helical" evidence="6">
    <location>
        <begin position="30"/>
        <end position="51"/>
    </location>
</feature>
<feature type="transmembrane region" description="Helical" evidence="6">
    <location>
        <begin position="100"/>
        <end position="123"/>
    </location>
</feature>
<evidence type="ECO:0000259" key="7">
    <source>
        <dbReference type="Pfam" id="PF20684"/>
    </source>
</evidence>
<feature type="domain" description="Rhodopsin" evidence="7">
    <location>
        <begin position="17"/>
        <end position="200"/>
    </location>
</feature>
<comment type="similarity">
    <text evidence="5">Belongs to the SAT4 family.</text>
</comment>
<evidence type="ECO:0000256" key="3">
    <source>
        <dbReference type="ARBA" id="ARBA00022989"/>
    </source>
</evidence>
<reference evidence="8 9" key="1">
    <citation type="submission" date="2015-09" db="EMBL/GenBank/DDBJ databases">
        <title>Host preference determinants of Valsa canker pathogens revealed by comparative genomics.</title>
        <authorList>
            <person name="Yin Z."/>
            <person name="Huang L."/>
        </authorList>
    </citation>
    <scope>NUCLEOTIDE SEQUENCE [LARGE SCALE GENOMIC DNA]</scope>
    <source>
        <strain evidence="8 9">03-1</strain>
    </source>
</reference>
<feature type="transmembrane region" description="Helical" evidence="6">
    <location>
        <begin position="135"/>
        <end position="155"/>
    </location>
</feature>
<evidence type="ECO:0000313" key="9">
    <source>
        <dbReference type="Proteomes" id="UP000283895"/>
    </source>
</evidence>
<accession>A0A423VB49</accession>
<comment type="subcellular location">
    <subcellularLocation>
        <location evidence="1">Membrane</location>
        <topology evidence="1">Multi-pass membrane protein</topology>
    </subcellularLocation>
</comment>
<name>A0A423VB49_9PEZI</name>
<gene>
    <name evidence="8" type="ORF">VMCG_10394</name>
</gene>
<dbReference type="AlphaFoldDB" id="A0A423VB49"/>
<dbReference type="PANTHER" id="PTHR33048:SF47">
    <property type="entry name" value="INTEGRAL MEMBRANE PROTEIN-RELATED"/>
    <property type="match status" value="1"/>
</dbReference>
<dbReference type="InterPro" id="IPR049326">
    <property type="entry name" value="Rhodopsin_dom_fungi"/>
</dbReference>
<proteinExistence type="inferred from homology"/>
<dbReference type="Pfam" id="PF20684">
    <property type="entry name" value="Fung_rhodopsin"/>
    <property type="match status" value="1"/>
</dbReference>
<feature type="transmembrane region" description="Helical" evidence="6">
    <location>
        <begin position="58"/>
        <end position="80"/>
    </location>
</feature>
<dbReference type="EMBL" id="LKEA01000084">
    <property type="protein sequence ID" value="ROV88039.1"/>
    <property type="molecule type" value="Genomic_DNA"/>
</dbReference>
<keyword evidence="2 6" id="KW-0812">Transmembrane</keyword>
<evidence type="ECO:0000256" key="4">
    <source>
        <dbReference type="ARBA" id="ARBA00023136"/>
    </source>
</evidence>
<evidence type="ECO:0000256" key="6">
    <source>
        <dbReference type="SAM" id="Phobius"/>
    </source>
</evidence>
<dbReference type="InterPro" id="IPR052337">
    <property type="entry name" value="SAT4-like"/>
</dbReference>
<sequence>MYYGYAAPHDEERPYYDNDRATKLLFANQLTIYICAGLVKLAVACILLRLVTTKGLRWLIYCSMLVVTAWTVVMTIYASWLCASGGSSNYAGSKTCAYIGYFRTCSNIVIDYFYALLPIYILWNVQMNIKTKLSVLLLLGLGAFASSATIVKLVIIIELQTAKGARATALHYDLLLWADIELEMAIFAASAAALRPLLRRLPTIWDSYISKGSSRAHEASHISGSHRAAGPL</sequence>
<keyword evidence="3 6" id="KW-1133">Transmembrane helix</keyword>
<dbReference type="GO" id="GO:0016020">
    <property type="term" value="C:membrane"/>
    <property type="evidence" value="ECO:0007669"/>
    <property type="project" value="UniProtKB-SubCell"/>
</dbReference>
<dbReference type="PANTHER" id="PTHR33048">
    <property type="entry name" value="PTH11-LIKE INTEGRAL MEMBRANE PROTEIN (AFU_ORTHOLOGUE AFUA_5G11245)"/>
    <property type="match status" value="1"/>
</dbReference>
<dbReference type="OrthoDB" id="3897607at2759"/>
<evidence type="ECO:0000256" key="5">
    <source>
        <dbReference type="ARBA" id="ARBA00038359"/>
    </source>
</evidence>